<dbReference type="GO" id="GO:0032259">
    <property type="term" value="P:methylation"/>
    <property type="evidence" value="ECO:0007669"/>
    <property type="project" value="UniProtKB-KW"/>
</dbReference>
<evidence type="ECO:0000259" key="5">
    <source>
        <dbReference type="Pfam" id="PF00891"/>
    </source>
</evidence>
<reference evidence="7" key="1">
    <citation type="submission" date="2019-02" db="EMBL/GenBank/DDBJ databases">
        <authorList>
            <person name="Gruber-Vodicka R. H."/>
            <person name="Seah K. B. B."/>
        </authorList>
    </citation>
    <scope>NUCLEOTIDE SEQUENCE</scope>
    <source>
        <strain evidence="7">BECK_M6</strain>
    </source>
</reference>
<dbReference type="InterPro" id="IPR029063">
    <property type="entry name" value="SAM-dependent_MTases_sf"/>
</dbReference>
<evidence type="ECO:0000256" key="4">
    <source>
        <dbReference type="PIRSR" id="PIRSR005739-1"/>
    </source>
</evidence>
<dbReference type="Gene3D" id="1.10.10.10">
    <property type="entry name" value="Winged helix-like DNA-binding domain superfamily/Winged helix DNA-binding domain"/>
    <property type="match status" value="1"/>
</dbReference>
<gene>
    <name evidence="7" type="ORF">BECKLFY1418A_GA0070994_112011</name>
</gene>
<dbReference type="Gene3D" id="1.10.287.1350">
    <property type="match status" value="1"/>
</dbReference>
<dbReference type="SUPFAM" id="SSF46785">
    <property type="entry name" value="Winged helix' DNA-binding domain"/>
    <property type="match status" value="1"/>
</dbReference>
<dbReference type="GO" id="GO:0046983">
    <property type="term" value="F:protein dimerization activity"/>
    <property type="evidence" value="ECO:0007669"/>
    <property type="project" value="InterPro"/>
</dbReference>
<dbReference type="InterPro" id="IPR016461">
    <property type="entry name" value="COMT-like"/>
</dbReference>
<keyword evidence="1 7" id="KW-0489">Methyltransferase</keyword>
<sequence>MTPYSQAFCLLDYRIVSYFTETCIDLGVFDHLATRPLPISELARLTGLHQRALHRCLRGLAHFDLFAKEQDGTFSLTEVSRHLTVESEFSLRPWHEFCQSAQSAKHRKRRMLWEQLLRTGKSMYQLGRERLFYDYLGEHEDLAAAFDRGMESMSQVEVEDILRDFDFSGAEHLTEIAGGNGALISGVLRKHENMAGQLFDLPDVVNRVEPISHLKVVGVNMHLSLPDIPGDAMIKRVLHSYSDEQARKILGNAGRAMRSGTKLYIFELIENDIRNPYIGIKNLQMLLVHGAPGESGGPGERTRAEFALLLESAGFELTGTQRLSQIDALIAIRTSTD</sequence>
<keyword evidence="3" id="KW-0949">S-adenosyl-L-methionine</keyword>
<dbReference type="AlphaFoldDB" id="A0A450V754"/>
<evidence type="ECO:0000313" key="7">
    <source>
        <dbReference type="EMBL" id="VFK00611.1"/>
    </source>
</evidence>
<dbReference type="Pfam" id="PF00891">
    <property type="entry name" value="Methyltransf_2"/>
    <property type="match status" value="1"/>
</dbReference>
<dbReference type="InterPro" id="IPR036388">
    <property type="entry name" value="WH-like_DNA-bd_sf"/>
</dbReference>
<name>A0A450V754_9GAMM</name>
<protein>
    <submittedName>
        <fullName evidence="7">O-methyltransferase</fullName>
    </submittedName>
</protein>
<proteinExistence type="predicted"/>
<dbReference type="PANTHER" id="PTHR43712:SF2">
    <property type="entry name" value="O-METHYLTRANSFERASE CICE"/>
    <property type="match status" value="1"/>
</dbReference>
<evidence type="ECO:0000256" key="1">
    <source>
        <dbReference type="ARBA" id="ARBA00022603"/>
    </source>
</evidence>
<evidence type="ECO:0000256" key="3">
    <source>
        <dbReference type="ARBA" id="ARBA00022691"/>
    </source>
</evidence>
<dbReference type="PANTHER" id="PTHR43712">
    <property type="entry name" value="PUTATIVE (AFU_ORTHOLOGUE AFUA_4G14580)-RELATED"/>
    <property type="match status" value="1"/>
</dbReference>
<dbReference type="GO" id="GO:0008171">
    <property type="term" value="F:O-methyltransferase activity"/>
    <property type="evidence" value="ECO:0007669"/>
    <property type="project" value="InterPro"/>
</dbReference>
<feature type="domain" description="O-methyltransferase C-terminal" evidence="5">
    <location>
        <begin position="128"/>
        <end position="316"/>
    </location>
</feature>
<keyword evidence="2 7" id="KW-0808">Transferase</keyword>
<feature type="active site" description="Proton acceptor" evidence="4">
    <location>
        <position position="239"/>
    </location>
</feature>
<dbReference type="PIRSF" id="PIRSF005739">
    <property type="entry name" value="O-mtase"/>
    <property type="match status" value="1"/>
</dbReference>
<dbReference type="InterPro" id="IPR036390">
    <property type="entry name" value="WH_DNA-bd_sf"/>
</dbReference>
<dbReference type="Gene3D" id="3.40.50.150">
    <property type="entry name" value="Vaccinia Virus protein VP39"/>
    <property type="match status" value="1"/>
</dbReference>
<evidence type="ECO:0000259" key="6">
    <source>
        <dbReference type="Pfam" id="PF08100"/>
    </source>
</evidence>
<dbReference type="InterPro" id="IPR001077">
    <property type="entry name" value="COMT_C"/>
</dbReference>
<evidence type="ECO:0000256" key="2">
    <source>
        <dbReference type="ARBA" id="ARBA00022679"/>
    </source>
</evidence>
<dbReference type="SUPFAM" id="SSF53335">
    <property type="entry name" value="S-adenosyl-L-methionine-dependent methyltransferases"/>
    <property type="match status" value="1"/>
</dbReference>
<accession>A0A450V754</accession>
<dbReference type="InterPro" id="IPR012967">
    <property type="entry name" value="COMT_dimerisation"/>
</dbReference>
<dbReference type="Pfam" id="PF08100">
    <property type="entry name" value="Dimerisation"/>
    <property type="match status" value="1"/>
</dbReference>
<feature type="domain" description="O-methyltransferase dimerisation" evidence="6">
    <location>
        <begin position="12"/>
        <end position="85"/>
    </location>
</feature>
<organism evidence="7">
    <name type="scientific">Candidatus Kentrum sp. LFY</name>
    <dbReference type="NCBI Taxonomy" id="2126342"/>
    <lineage>
        <taxon>Bacteria</taxon>
        <taxon>Pseudomonadati</taxon>
        <taxon>Pseudomonadota</taxon>
        <taxon>Gammaproteobacteria</taxon>
        <taxon>Candidatus Kentrum</taxon>
    </lineage>
</organism>
<dbReference type="PROSITE" id="PS51683">
    <property type="entry name" value="SAM_OMT_II"/>
    <property type="match status" value="1"/>
</dbReference>
<dbReference type="EMBL" id="CAADFH010000120">
    <property type="protein sequence ID" value="VFK00611.1"/>
    <property type="molecule type" value="Genomic_DNA"/>
</dbReference>